<dbReference type="EMBL" id="CP096983">
    <property type="protein sequence ID" value="URZ11255.1"/>
    <property type="molecule type" value="Genomic_DNA"/>
</dbReference>
<dbReference type="SMART" id="SM00382">
    <property type="entry name" value="AAA"/>
    <property type="match status" value="1"/>
</dbReference>
<dbReference type="InterPro" id="IPR017871">
    <property type="entry name" value="ABC_transporter-like_CS"/>
</dbReference>
<dbReference type="CDD" id="cd03293">
    <property type="entry name" value="ABC_NrtD_SsuB_transporters"/>
    <property type="match status" value="1"/>
</dbReference>
<dbReference type="GO" id="GO:0005524">
    <property type="term" value="F:ATP binding"/>
    <property type="evidence" value="ECO:0007669"/>
    <property type="project" value="UniProtKB-KW"/>
</dbReference>
<dbReference type="KEGG" id="crw:CROST_019720"/>
<dbReference type="Proteomes" id="UP000190951">
    <property type="component" value="Chromosome"/>
</dbReference>
<dbReference type="STRING" id="84029.CROST_22990"/>
<dbReference type="PANTHER" id="PTHR42788">
    <property type="entry name" value="TAURINE IMPORT ATP-BINDING PROTEIN-RELATED"/>
    <property type="match status" value="1"/>
</dbReference>
<dbReference type="PROSITE" id="PS00211">
    <property type="entry name" value="ABC_TRANSPORTER_1"/>
    <property type="match status" value="1"/>
</dbReference>
<evidence type="ECO:0000313" key="5">
    <source>
        <dbReference type="Proteomes" id="UP000190951"/>
    </source>
</evidence>
<proteinExistence type="predicted"/>
<name>A0A1S8LZ98_9CLOT</name>
<dbReference type="PROSITE" id="PS50893">
    <property type="entry name" value="ABC_TRANSPORTER_2"/>
    <property type="match status" value="1"/>
</dbReference>
<dbReference type="InterPro" id="IPR003593">
    <property type="entry name" value="AAA+_ATPase"/>
</dbReference>
<dbReference type="GO" id="GO:0016887">
    <property type="term" value="F:ATP hydrolysis activity"/>
    <property type="evidence" value="ECO:0007669"/>
    <property type="project" value="InterPro"/>
</dbReference>
<evidence type="ECO:0000313" key="4">
    <source>
        <dbReference type="EMBL" id="URZ11255.1"/>
    </source>
</evidence>
<evidence type="ECO:0000256" key="1">
    <source>
        <dbReference type="ARBA" id="ARBA00022448"/>
    </source>
</evidence>
<keyword evidence="5" id="KW-1185">Reference proteome</keyword>
<dbReference type="Gene3D" id="3.40.50.300">
    <property type="entry name" value="P-loop containing nucleotide triphosphate hydrolases"/>
    <property type="match status" value="1"/>
</dbReference>
<accession>A0A1S8LZ98</accession>
<protein>
    <submittedName>
        <fullName evidence="4">Taurine import ATP-binding protein TauB</fullName>
    </submittedName>
</protein>
<organism evidence="4 5">
    <name type="scientific">Clostridium felsineum</name>
    <dbReference type="NCBI Taxonomy" id="36839"/>
    <lineage>
        <taxon>Bacteria</taxon>
        <taxon>Bacillati</taxon>
        <taxon>Bacillota</taxon>
        <taxon>Clostridia</taxon>
        <taxon>Eubacteriales</taxon>
        <taxon>Clostridiaceae</taxon>
        <taxon>Clostridium</taxon>
    </lineage>
</organism>
<reference evidence="4 5" key="1">
    <citation type="submission" date="2022-04" db="EMBL/GenBank/DDBJ databases">
        <title>Genome sequence of C. roseum typestrain.</title>
        <authorList>
            <person name="Poehlein A."/>
            <person name="Schoch T."/>
            <person name="Duerre P."/>
            <person name="Daniel R."/>
        </authorList>
    </citation>
    <scope>NUCLEOTIDE SEQUENCE [LARGE SCALE GENOMIC DNA]</scope>
    <source>
        <strain evidence="4 5">DSM 7320</strain>
    </source>
</reference>
<dbReference type="Pfam" id="PF00005">
    <property type="entry name" value="ABC_tran"/>
    <property type="match status" value="1"/>
</dbReference>
<gene>
    <name evidence="4" type="primary">tauB</name>
    <name evidence="4" type="ORF">CROST_019720</name>
</gene>
<sequence>MLKMHSQINSYQNNNRVKVIEIKNITKSFDKEIILKDVSLCVNKGEFVSIVGPSGSGKSTLFNIIASLIEVDKGEVKVSSDIGYMQQKDLLMPWKTVLNNVVLPLDLKGENKKQSRLEAKKYIEIMGLKGYENKYPYELSGGMKQRASFLRTFLSSSEIMLLDEPFGALDSITKGNMQKWILKMKDVLKRTILFITHDIEEAVLLSDRIYVLGSKPGKIKEEFNIEFLKEDKIKREFSKELLEYKNKIIELL</sequence>
<evidence type="ECO:0000256" key="2">
    <source>
        <dbReference type="ARBA" id="ARBA00022741"/>
    </source>
</evidence>
<keyword evidence="1" id="KW-0813">Transport</keyword>
<dbReference type="InterPro" id="IPR027417">
    <property type="entry name" value="P-loop_NTPase"/>
</dbReference>
<keyword evidence="2" id="KW-0547">Nucleotide-binding</keyword>
<dbReference type="InterPro" id="IPR003439">
    <property type="entry name" value="ABC_transporter-like_ATP-bd"/>
</dbReference>
<dbReference type="SUPFAM" id="SSF52540">
    <property type="entry name" value="P-loop containing nucleoside triphosphate hydrolases"/>
    <property type="match status" value="1"/>
</dbReference>
<keyword evidence="3 4" id="KW-0067">ATP-binding</keyword>
<dbReference type="InterPro" id="IPR050166">
    <property type="entry name" value="ABC_transporter_ATP-bind"/>
</dbReference>
<dbReference type="AlphaFoldDB" id="A0A1S8LZ98"/>
<dbReference type="RefSeq" id="WP_077834691.1">
    <property type="nucleotide sequence ID" value="NZ_CP096983.1"/>
</dbReference>
<dbReference type="PANTHER" id="PTHR42788:SF2">
    <property type="entry name" value="ABC TRANSPORTER ATP-BINDING PROTEIN"/>
    <property type="match status" value="1"/>
</dbReference>
<evidence type="ECO:0000256" key="3">
    <source>
        <dbReference type="ARBA" id="ARBA00022840"/>
    </source>
</evidence>